<organism evidence="2">
    <name type="scientific">Gaeavirus sp</name>
    <dbReference type="NCBI Taxonomy" id="2487767"/>
    <lineage>
        <taxon>Viruses</taxon>
        <taxon>Varidnaviria</taxon>
        <taxon>Bamfordvirae</taxon>
        <taxon>Nucleocytoviricota</taxon>
        <taxon>Megaviricetes</taxon>
        <taxon>Imitervirales</taxon>
        <taxon>Mimiviridae</taxon>
        <taxon>Klosneuvirinae</taxon>
    </lineage>
</organism>
<accession>A0A3G5A3P9</accession>
<dbReference type="InterPro" id="IPR008615">
    <property type="entry name" value="FNIP"/>
</dbReference>
<dbReference type="InterPro" id="IPR032675">
    <property type="entry name" value="LRR_dom_sf"/>
</dbReference>
<dbReference type="EMBL" id="MK072206">
    <property type="protein sequence ID" value="AYV80079.1"/>
    <property type="molecule type" value="Genomic_DNA"/>
</dbReference>
<evidence type="ECO:0000313" key="2">
    <source>
        <dbReference type="EMBL" id="AYV80079.1"/>
    </source>
</evidence>
<protein>
    <recommendedName>
        <fullName evidence="3">F-box and FNIP repeat-containing protein</fullName>
    </recommendedName>
</protein>
<reference evidence="2" key="1">
    <citation type="submission" date="2018-10" db="EMBL/GenBank/DDBJ databases">
        <title>Hidden diversity of soil giant viruses.</title>
        <authorList>
            <person name="Schulz F."/>
            <person name="Alteio L."/>
            <person name="Goudeau D."/>
            <person name="Ryan E.M."/>
            <person name="Malmstrom R.R."/>
            <person name="Blanchard J."/>
            <person name="Woyke T."/>
        </authorList>
    </citation>
    <scope>NUCLEOTIDE SEQUENCE</scope>
    <source>
        <strain evidence="2">GAV1</strain>
    </source>
</reference>
<gene>
    <name evidence="2" type="ORF">Gaeavirus8_10</name>
</gene>
<name>A0A3G5A3P9_9VIRU</name>
<dbReference type="PANTHER" id="PTHR32134:SF92">
    <property type="entry name" value="FNIP REPEAT-CONTAINING PROTEIN"/>
    <property type="match status" value="1"/>
</dbReference>
<sequence>MKSLRIPSSVKIIIFGNNFDQPVDIIKFPETIEKIVFGYNFNQPIDNITFPEGIRFIKFGWNFNQPVIKTKFPSSLRSIHFGWKFNQSLDNLPDTIEQLFFEIIYSDLTNLPLSVKEIILGDRRYHSYSMMKLYKLPYSCIVVDKHGNILRQ</sequence>
<dbReference type="Pfam" id="PF05725">
    <property type="entry name" value="FNIP"/>
    <property type="match status" value="2"/>
</dbReference>
<proteinExistence type="predicted"/>
<evidence type="ECO:0008006" key="3">
    <source>
        <dbReference type="Google" id="ProtNLM"/>
    </source>
</evidence>
<evidence type="ECO:0000256" key="1">
    <source>
        <dbReference type="ARBA" id="ARBA00022737"/>
    </source>
</evidence>
<keyword evidence="1" id="KW-0677">Repeat</keyword>
<dbReference type="PANTHER" id="PTHR32134">
    <property type="entry name" value="FNIP REPEAT-CONTAINING PROTEIN"/>
    <property type="match status" value="1"/>
</dbReference>
<dbReference type="Gene3D" id="3.80.10.10">
    <property type="entry name" value="Ribonuclease Inhibitor"/>
    <property type="match status" value="1"/>
</dbReference>
<dbReference type="InterPro" id="IPR051251">
    <property type="entry name" value="STK_FNIP-Repeat"/>
</dbReference>